<feature type="domain" description="EF-hand" evidence="12">
    <location>
        <begin position="123"/>
        <end position="158"/>
    </location>
</feature>
<dbReference type="PANTHER" id="PTHR24349">
    <property type="entry name" value="SERINE/THREONINE-PROTEIN KINASE"/>
    <property type="match status" value="1"/>
</dbReference>
<evidence type="ECO:0000259" key="12">
    <source>
        <dbReference type="PROSITE" id="PS50222"/>
    </source>
</evidence>
<dbReference type="InterPro" id="IPR011992">
    <property type="entry name" value="EF-hand-dom_pair"/>
</dbReference>
<dbReference type="SMART" id="SM00220">
    <property type="entry name" value="S_TKc"/>
    <property type="match status" value="1"/>
</dbReference>
<dbReference type="GO" id="GO:0005509">
    <property type="term" value="F:calcium ion binding"/>
    <property type="evidence" value="ECO:0007669"/>
    <property type="project" value="InterPro"/>
</dbReference>
<dbReference type="Proteomes" id="UP000712600">
    <property type="component" value="Unassembled WGS sequence"/>
</dbReference>
<evidence type="ECO:0000256" key="6">
    <source>
        <dbReference type="ARBA" id="ARBA00022741"/>
    </source>
</evidence>
<dbReference type="InterPro" id="IPR008271">
    <property type="entry name" value="Ser/Thr_kinase_AS"/>
</dbReference>
<dbReference type="Gene3D" id="1.10.510.10">
    <property type="entry name" value="Transferase(Phosphotransferase) domain 1"/>
    <property type="match status" value="1"/>
</dbReference>
<evidence type="ECO:0000256" key="8">
    <source>
        <dbReference type="ARBA" id="ARBA00022840"/>
    </source>
</evidence>
<dbReference type="PROSITE" id="PS50011">
    <property type="entry name" value="PROTEIN_KINASE_DOM"/>
    <property type="match status" value="1"/>
</dbReference>
<dbReference type="SUPFAM" id="SSF47473">
    <property type="entry name" value="EF-hand"/>
    <property type="match status" value="1"/>
</dbReference>
<dbReference type="InterPro" id="IPR011009">
    <property type="entry name" value="Kinase-like_dom_sf"/>
</dbReference>
<keyword evidence="7" id="KW-0418">Kinase</keyword>
<dbReference type="GO" id="GO:0005524">
    <property type="term" value="F:ATP binding"/>
    <property type="evidence" value="ECO:0007669"/>
    <property type="project" value="UniProtKB-KW"/>
</dbReference>
<dbReference type="GO" id="GO:0004674">
    <property type="term" value="F:protein serine/threonine kinase activity"/>
    <property type="evidence" value="ECO:0007669"/>
    <property type="project" value="UniProtKB-KW"/>
</dbReference>
<protein>
    <recommendedName>
        <fullName evidence="2">non-specific serine/threonine protein kinase</fullName>
        <ecNumber evidence="2">2.7.11.1</ecNumber>
    </recommendedName>
</protein>
<evidence type="ECO:0000313" key="13">
    <source>
        <dbReference type="EMBL" id="KAF3555132.1"/>
    </source>
</evidence>
<reference evidence="13" key="1">
    <citation type="submission" date="2019-12" db="EMBL/GenBank/DDBJ databases">
        <title>Genome sequencing and annotation of Brassica cretica.</title>
        <authorList>
            <person name="Studholme D.J."/>
            <person name="Sarris P."/>
        </authorList>
    </citation>
    <scope>NUCLEOTIDE SEQUENCE</scope>
    <source>
        <strain evidence="13">PFS-109/04</strain>
        <tissue evidence="13">Leaf</tissue>
    </source>
</reference>
<dbReference type="AlphaFoldDB" id="A0A8S9QMD6"/>
<gene>
    <name evidence="13" type="ORF">F2Q69_00017413</name>
</gene>
<name>A0A8S9QMD6_BRACR</name>
<organism evidence="13 14">
    <name type="scientific">Brassica cretica</name>
    <name type="common">Mustard</name>
    <dbReference type="NCBI Taxonomy" id="69181"/>
    <lineage>
        <taxon>Eukaryota</taxon>
        <taxon>Viridiplantae</taxon>
        <taxon>Streptophyta</taxon>
        <taxon>Embryophyta</taxon>
        <taxon>Tracheophyta</taxon>
        <taxon>Spermatophyta</taxon>
        <taxon>Magnoliopsida</taxon>
        <taxon>eudicotyledons</taxon>
        <taxon>Gunneridae</taxon>
        <taxon>Pentapetalae</taxon>
        <taxon>rosids</taxon>
        <taxon>malvids</taxon>
        <taxon>Brassicales</taxon>
        <taxon>Brassicaceae</taxon>
        <taxon>Brassiceae</taxon>
        <taxon>Brassica</taxon>
    </lineage>
</organism>
<comment type="caution">
    <text evidence="13">The sequence shown here is derived from an EMBL/GenBank/DDBJ whole genome shotgun (WGS) entry which is preliminary data.</text>
</comment>
<evidence type="ECO:0000256" key="5">
    <source>
        <dbReference type="ARBA" id="ARBA00022679"/>
    </source>
</evidence>
<evidence type="ECO:0000256" key="7">
    <source>
        <dbReference type="ARBA" id="ARBA00022777"/>
    </source>
</evidence>
<comment type="similarity">
    <text evidence="1">Belongs to the protein kinase superfamily. CAMK Ser/Thr protein kinase family. CaMK subfamily.</text>
</comment>
<keyword evidence="8" id="KW-0067">ATP-binding</keyword>
<keyword evidence="6" id="KW-0547">Nucleotide-binding</keyword>
<dbReference type="InterPro" id="IPR002048">
    <property type="entry name" value="EF_hand_dom"/>
</dbReference>
<dbReference type="InterPro" id="IPR050205">
    <property type="entry name" value="CDPK_Ser/Thr_kinases"/>
</dbReference>
<dbReference type="PROSITE" id="PS50222">
    <property type="entry name" value="EF_HAND_2"/>
    <property type="match status" value="1"/>
</dbReference>
<dbReference type="EMBL" id="QGKX02000996">
    <property type="protein sequence ID" value="KAF3555132.1"/>
    <property type="molecule type" value="Genomic_DNA"/>
</dbReference>
<evidence type="ECO:0000256" key="10">
    <source>
        <dbReference type="ARBA" id="ARBA00048679"/>
    </source>
</evidence>
<keyword evidence="4" id="KW-0597">Phosphoprotein</keyword>
<keyword evidence="3" id="KW-0723">Serine/threonine-protein kinase</keyword>
<evidence type="ECO:0000313" key="14">
    <source>
        <dbReference type="Proteomes" id="UP000712600"/>
    </source>
</evidence>
<proteinExistence type="inferred from homology"/>
<evidence type="ECO:0000256" key="9">
    <source>
        <dbReference type="ARBA" id="ARBA00047899"/>
    </source>
</evidence>
<comment type="catalytic activity">
    <reaction evidence="9">
        <text>L-threonyl-[protein] + ATP = O-phospho-L-threonyl-[protein] + ADP + H(+)</text>
        <dbReference type="Rhea" id="RHEA:46608"/>
        <dbReference type="Rhea" id="RHEA-COMP:11060"/>
        <dbReference type="Rhea" id="RHEA-COMP:11605"/>
        <dbReference type="ChEBI" id="CHEBI:15378"/>
        <dbReference type="ChEBI" id="CHEBI:30013"/>
        <dbReference type="ChEBI" id="CHEBI:30616"/>
        <dbReference type="ChEBI" id="CHEBI:61977"/>
        <dbReference type="ChEBI" id="CHEBI:456216"/>
        <dbReference type="EC" id="2.7.11.1"/>
    </reaction>
</comment>
<keyword evidence="5" id="KW-0808">Transferase</keyword>
<evidence type="ECO:0000256" key="1">
    <source>
        <dbReference type="ARBA" id="ARBA00005354"/>
    </source>
</evidence>
<evidence type="ECO:0000256" key="2">
    <source>
        <dbReference type="ARBA" id="ARBA00012513"/>
    </source>
</evidence>
<accession>A0A8S9QMD6</accession>
<evidence type="ECO:0000256" key="3">
    <source>
        <dbReference type="ARBA" id="ARBA00022527"/>
    </source>
</evidence>
<dbReference type="Pfam" id="PF00069">
    <property type="entry name" value="Pkinase"/>
    <property type="match status" value="1"/>
</dbReference>
<comment type="catalytic activity">
    <reaction evidence="10">
        <text>L-seryl-[protein] + ATP = O-phospho-L-seryl-[protein] + ADP + H(+)</text>
        <dbReference type="Rhea" id="RHEA:17989"/>
        <dbReference type="Rhea" id="RHEA-COMP:9863"/>
        <dbReference type="Rhea" id="RHEA-COMP:11604"/>
        <dbReference type="ChEBI" id="CHEBI:15378"/>
        <dbReference type="ChEBI" id="CHEBI:29999"/>
        <dbReference type="ChEBI" id="CHEBI:30616"/>
        <dbReference type="ChEBI" id="CHEBI:83421"/>
        <dbReference type="ChEBI" id="CHEBI:456216"/>
        <dbReference type="EC" id="2.7.11.1"/>
    </reaction>
</comment>
<feature type="domain" description="Protein kinase" evidence="11">
    <location>
        <begin position="1"/>
        <end position="183"/>
    </location>
</feature>
<dbReference type="Gene3D" id="1.10.238.10">
    <property type="entry name" value="EF-hand"/>
    <property type="match status" value="1"/>
</dbReference>
<dbReference type="SUPFAM" id="SSF56112">
    <property type="entry name" value="Protein kinase-like (PK-like)"/>
    <property type="match status" value="1"/>
</dbReference>
<evidence type="ECO:0000259" key="11">
    <source>
        <dbReference type="PROSITE" id="PS50011"/>
    </source>
</evidence>
<dbReference type="InterPro" id="IPR000719">
    <property type="entry name" value="Prot_kinase_dom"/>
</dbReference>
<dbReference type="PROSITE" id="PS00108">
    <property type="entry name" value="PROTEIN_KINASE_ST"/>
    <property type="match status" value="1"/>
</dbReference>
<dbReference type="EC" id="2.7.11.1" evidence="2"/>
<evidence type="ECO:0000256" key="4">
    <source>
        <dbReference type="ARBA" id="ARBA00022553"/>
    </source>
</evidence>
<sequence length="183" mass="21080">MVMELLRGGELFDRIVERGHYSQRKAAHLAKVILGVVQTCHSLGVMHRDLKPENFLFVDDQEDSPLKAIDFGFWRVSSICHQILGHKYTPLDATVLIRLKKFSETDKLKKIALQVIVERLSEEKIHSLRETFKTIDSEQSRRVTYKELKSILESFDTNLDNSDISGLMQTPMNEHLKDTVARS</sequence>